<dbReference type="STRING" id="1317117.ATO7_16399"/>
<dbReference type="AlphaFoldDB" id="A0A1Y1SAZ5"/>
<dbReference type="Proteomes" id="UP000192342">
    <property type="component" value="Unassembled WGS sequence"/>
</dbReference>
<keyword evidence="3" id="KW-1185">Reference proteome</keyword>
<dbReference type="OrthoDB" id="7062105at2"/>
<feature type="signal peptide" evidence="1">
    <location>
        <begin position="1"/>
        <end position="19"/>
    </location>
</feature>
<evidence type="ECO:0000313" key="2">
    <source>
        <dbReference type="EMBL" id="ORE84969.1"/>
    </source>
</evidence>
<dbReference type="RefSeq" id="WP_146680419.1">
    <property type="nucleotide sequence ID" value="NZ_AQQV01000007.1"/>
</dbReference>
<feature type="chain" id="PRO_5012665995" evidence="1">
    <location>
        <begin position="20"/>
        <end position="199"/>
    </location>
</feature>
<dbReference type="EMBL" id="AQQV01000007">
    <property type="protein sequence ID" value="ORE84969.1"/>
    <property type="molecule type" value="Genomic_DNA"/>
</dbReference>
<proteinExistence type="predicted"/>
<keyword evidence="1" id="KW-0732">Signal</keyword>
<protein>
    <submittedName>
        <fullName evidence="2">Uncharacterized protein</fullName>
    </submittedName>
</protein>
<name>A0A1Y1SAZ5_9GAMM</name>
<evidence type="ECO:0000256" key="1">
    <source>
        <dbReference type="SAM" id="SignalP"/>
    </source>
</evidence>
<organism evidence="2 3">
    <name type="scientific">Oceanococcus atlanticus</name>
    <dbReference type="NCBI Taxonomy" id="1317117"/>
    <lineage>
        <taxon>Bacteria</taxon>
        <taxon>Pseudomonadati</taxon>
        <taxon>Pseudomonadota</taxon>
        <taxon>Gammaproteobacteria</taxon>
        <taxon>Chromatiales</taxon>
        <taxon>Oceanococcaceae</taxon>
        <taxon>Oceanococcus</taxon>
    </lineage>
</organism>
<evidence type="ECO:0000313" key="3">
    <source>
        <dbReference type="Proteomes" id="UP000192342"/>
    </source>
</evidence>
<accession>A0A1Y1SAZ5</accession>
<sequence>MGKLFVGALLALSIFASQAADVFPEPFGLAWGMSESGLQKLGFNQVSDSGGLKVFSSVSAPKAWSKAENYVAVTYQGRLVKAAAVSMDFTDDIYGSAGKETYNQVKDLLTKKYGSPSKHYERVGGKLYDDSDEFYQCLDYSGCGAYLSIFDYAGGVISVQLKGKRRGQGFLTIAYESPSFAVAKKEIERGDLESDADAF</sequence>
<gene>
    <name evidence="2" type="ORF">ATO7_16399</name>
</gene>
<comment type="caution">
    <text evidence="2">The sequence shown here is derived from an EMBL/GenBank/DDBJ whole genome shotgun (WGS) entry which is preliminary data.</text>
</comment>
<reference evidence="2 3" key="1">
    <citation type="submission" date="2013-04" db="EMBL/GenBank/DDBJ databases">
        <title>Oceanococcus atlanticus 22II-S10r2 Genome Sequencing.</title>
        <authorList>
            <person name="Lai Q."/>
            <person name="Li G."/>
            <person name="Shao Z."/>
        </authorList>
    </citation>
    <scope>NUCLEOTIDE SEQUENCE [LARGE SCALE GENOMIC DNA]</scope>
    <source>
        <strain evidence="2 3">22II-S10r2</strain>
    </source>
</reference>